<protein>
    <submittedName>
        <fullName evidence="2">Uncharacterized protein</fullName>
    </submittedName>
</protein>
<dbReference type="EMBL" id="BOPG01000090">
    <property type="protein sequence ID" value="GIJ63220.1"/>
    <property type="molecule type" value="Genomic_DNA"/>
</dbReference>
<evidence type="ECO:0000313" key="3">
    <source>
        <dbReference type="Proteomes" id="UP000612585"/>
    </source>
</evidence>
<name>A0A8J4E5M7_9ACTN</name>
<dbReference type="Proteomes" id="UP000612585">
    <property type="component" value="Unassembled WGS sequence"/>
</dbReference>
<dbReference type="AlphaFoldDB" id="A0A8J4E5M7"/>
<accession>A0A8J4E5M7</accession>
<feature type="region of interest" description="Disordered" evidence="1">
    <location>
        <begin position="422"/>
        <end position="460"/>
    </location>
</feature>
<dbReference type="InterPro" id="IPR036291">
    <property type="entry name" value="NAD(P)-bd_dom_sf"/>
</dbReference>
<feature type="compositionally biased region" description="Low complexity" evidence="1">
    <location>
        <begin position="450"/>
        <end position="460"/>
    </location>
</feature>
<gene>
    <name evidence="2" type="ORF">Vau01_107360</name>
</gene>
<comment type="caution">
    <text evidence="2">The sequence shown here is derived from an EMBL/GenBank/DDBJ whole genome shotgun (WGS) entry which is preliminary data.</text>
</comment>
<evidence type="ECO:0000313" key="2">
    <source>
        <dbReference type="EMBL" id="GIJ63220.1"/>
    </source>
</evidence>
<evidence type="ECO:0000256" key="1">
    <source>
        <dbReference type="SAM" id="MobiDB-lite"/>
    </source>
</evidence>
<dbReference type="InterPro" id="IPR046044">
    <property type="entry name" value="DUF6002"/>
</dbReference>
<dbReference type="SUPFAM" id="SSF51735">
    <property type="entry name" value="NAD(P)-binding Rossmann-fold domains"/>
    <property type="match status" value="1"/>
</dbReference>
<proteinExistence type="predicted"/>
<keyword evidence="3" id="KW-1185">Reference proteome</keyword>
<reference evidence="2" key="1">
    <citation type="submission" date="2021-01" db="EMBL/GenBank/DDBJ databases">
        <title>Whole genome shotgun sequence of Virgisporangium aurantiacum NBRC 16421.</title>
        <authorList>
            <person name="Komaki H."/>
            <person name="Tamura T."/>
        </authorList>
    </citation>
    <scope>NUCLEOTIDE SEQUENCE</scope>
    <source>
        <strain evidence="2">NBRC 16421</strain>
    </source>
</reference>
<sequence>MPMMSHGEDIDLRRSSVRRVAPLTSARAYVGRVGADVVDFRGGGGFCGALFNRTLENTVDNTERAGRPASLTVPTLVLAGSGSLARSVCRSLAVVVRRPTDVAVVARSAGAVRDICFVAQARAALSGAPVRFTPVVVDLADPAALTGALTDLRPDGALLCASTQSPWERWGAPSAWTSLLDRAGFGVTLPLHADLAIAVGRALHRARPDAWFLNACFPDAVNPVLAALGVPVLAGIGNVAILAASLQTALRLRRPDELHVLGHHLHLHAPARPADEALAWRDGAPVAGVGTLLAAQRAVARPELNEVTGHAAALLLRGLLDGDEVLTNLPGPAGRPGGYPVRIGRLGVALRLPPGLTEARAVELNQRWSAADGVVVDGDRVTFGDPAAAALRPHLPDVADGFAVGGVLRVAAQLTEVRERLRKAAPEPARRGIGPATRTGPARKGEPVMSSFAAASTTPPATDPATANLLLDFYDELPRAIAACVDDPTPNRDPKAFSPGFMLPEPGDDVREYLDVATASWRPTTVYSGHQLTLLDLTNNPGTRTTKTFPSLLIVARAVEYIRRTGESIMIFSPTSANKGTGLRDAVLRAVTAGLVRPDQLRIVTLAPASCRGKLRQSRLAEDPQLRALNPLLLYTGDEPEAVKPLGREFVDTYADKLAGVNVWYSLELRNYLVADTARAFFEQRVDPTDAAPRPRWHAHAVSSAFGLLGYHTGRKILEETGRADPDTRPGSLLVQHLGTPDMVLNLCHGDFDRANVPSYRVDEDSLLFRRDGDDPHFPAVTYTPDEVLDPTFYTHRPVTSTAMNEIIARHGGDGIVVSLAECITRYPVLRSWLAGSARPLPADFRDLREWSTVMAFTGVLNAIDRGLVPDGHDVVVHGSGSYTTADFDPLDAAAITPVRTVRDIADALLS</sequence>
<organism evidence="2 3">
    <name type="scientific">Virgisporangium aurantiacum</name>
    <dbReference type="NCBI Taxonomy" id="175570"/>
    <lineage>
        <taxon>Bacteria</taxon>
        <taxon>Bacillati</taxon>
        <taxon>Actinomycetota</taxon>
        <taxon>Actinomycetes</taxon>
        <taxon>Micromonosporales</taxon>
        <taxon>Micromonosporaceae</taxon>
        <taxon>Virgisporangium</taxon>
    </lineage>
</organism>
<dbReference type="Pfam" id="PF19465">
    <property type="entry name" value="DUF6002"/>
    <property type="match status" value="1"/>
</dbReference>